<reference evidence="1 2" key="1">
    <citation type="submission" date="2016-06" db="EMBL/GenBank/DDBJ databases">
        <title>Genome sequence of Clostridium acetireducens DSM 10703.</title>
        <authorList>
            <person name="Poehlein A."/>
            <person name="Fluechter S."/>
            <person name="Duerre P."/>
            <person name="Daniel R."/>
        </authorList>
    </citation>
    <scope>NUCLEOTIDE SEQUENCE [LARGE SCALE GENOMIC DNA]</scope>
    <source>
        <strain evidence="1 2">DSM 10703</strain>
    </source>
</reference>
<name>A0A1E8EZH4_9CLOT</name>
<dbReference type="Proteomes" id="UP000175744">
    <property type="component" value="Unassembled WGS sequence"/>
</dbReference>
<sequence length="57" mass="6615">MSLAEKLLKDFETLPHTAKLQVIDFVEFLKQKNQKNLENLMDDVIDENIEALKELGI</sequence>
<dbReference type="AlphaFoldDB" id="A0A1E8EZH4"/>
<dbReference type="EMBL" id="LZFO01000011">
    <property type="protein sequence ID" value="OFI06544.1"/>
    <property type="molecule type" value="Genomic_DNA"/>
</dbReference>
<gene>
    <name evidence="1" type="ORF">CLOACE_10440</name>
</gene>
<protein>
    <recommendedName>
        <fullName evidence="3">DUF2281 domain-containing protein</fullName>
    </recommendedName>
</protein>
<accession>A0A1E8EZH4</accession>
<organism evidence="1 2">
    <name type="scientific">Clostridium acetireducens DSM 10703</name>
    <dbReference type="NCBI Taxonomy" id="1121290"/>
    <lineage>
        <taxon>Bacteria</taxon>
        <taxon>Bacillati</taxon>
        <taxon>Bacillota</taxon>
        <taxon>Clostridia</taxon>
        <taxon>Eubacteriales</taxon>
        <taxon>Clostridiaceae</taxon>
        <taxon>Clostridium</taxon>
    </lineage>
</organism>
<evidence type="ECO:0000313" key="2">
    <source>
        <dbReference type="Proteomes" id="UP000175744"/>
    </source>
</evidence>
<proteinExistence type="predicted"/>
<evidence type="ECO:0008006" key="3">
    <source>
        <dbReference type="Google" id="ProtNLM"/>
    </source>
</evidence>
<evidence type="ECO:0000313" key="1">
    <source>
        <dbReference type="EMBL" id="OFI06544.1"/>
    </source>
</evidence>
<keyword evidence="2" id="KW-1185">Reference proteome</keyword>
<comment type="caution">
    <text evidence="1">The sequence shown here is derived from an EMBL/GenBank/DDBJ whole genome shotgun (WGS) entry which is preliminary data.</text>
</comment>
<dbReference type="RefSeq" id="WP_175429435.1">
    <property type="nucleotide sequence ID" value="NZ_LZFO01000011.1"/>
</dbReference>